<evidence type="ECO:0000313" key="2">
    <source>
        <dbReference type="EMBL" id="WGS65031.1"/>
    </source>
</evidence>
<accession>A0ABY8PQV5</accession>
<dbReference type="SMART" id="SM00100">
    <property type="entry name" value="cNMP"/>
    <property type="match status" value="1"/>
</dbReference>
<dbReference type="PROSITE" id="PS50042">
    <property type="entry name" value="CNMP_BINDING_3"/>
    <property type="match status" value="2"/>
</dbReference>
<dbReference type="InterPro" id="IPR014710">
    <property type="entry name" value="RmlC-like_jellyroll"/>
</dbReference>
<dbReference type="Gene3D" id="2.60.120.10">
    <property type="entry name" value="Jelly Rolls"/>
    <property type="match status" value="2"/>
</dbReference>
<evidence type="ECO:0000313" key="3">
    <source>
        <dbReference type="Proteomes" id="UP001232493"/>
    </source>
</evidence>
<feature type="domain" description="Cyclic nucleotide-binding" evidence="1">
    <location>
        <begin position="251"/>
        <end position="351"/>
    </location>
</feature>
<dbReference type="EMBL" id="CP069362">
    <property type="protein sequence ID" value="WGS65031.1"/>
    <property type="molecule type" value="Genomic_DNA"/>
</dbReference>
<organism evidence="2 3">
    <name type="scientific">Marinitoga aeolica</name>
    <dbReference type="NCBI Taxonomy" id="2809031"/>
    <lineage>
        <taxon>Bacteria</taxon>
        <taxon>Thermotogati</taxon>
        <taxon>Thermotogota</taxon>
        <taxon>Thermotogae</taxon>
        <taxon>Petrotogales</taxon>
        <taxon>Petrotogaceae</taxon>
        <taxon>Marinitoga</taxon>
    </lineage>
</organism>
<dbReference type="RefSeq" id="WP_280999114.1">
    <property type="nucleotide sequence ID" value="NZ_CP069362.1"/>
</dbReference>
<sequence>MREFLYAPDRILVNEGEYIKELILLKEGKVEIFSNFCGYSSVESKGIFGAEMIVPNTKSFESIRIVENSRIVLIEKELAEKFLLSNSSLIIHLIKKYILKIISLNNKIYGSVKKNKNNKENIKDKNLTKEELSKKYLKISRRKLFHHIEDEHFRIYTKARWLFNKGKIKESLNELKKIQYTNFDIYFQAEIEIWKYLCMILISPDKKYYLEKTLKEKYPFVKELFSFMIFESIITNTPLSKPLVTYLKSGYLIPSNTVLFYEGEEGNWAFMILTGNVRVSQFDERGERLLAVLSNEEVVGEIACFKEIQRTATVFTSTPLQVIKIEKSNLDELVISNPAFGLKIVKNLIKRLDFERYWHSPLSFEEKLNFMIKKYGKNILNKSQLKIEEIKELFRINDKKDSELIDYLFKSNIATLRADGTLKFM</sequence>
<dbReference type="PANTHER" id="PTHR24567">
    <property type="entry name" value="CRP FAMILY TRANSCRIPTIONAL REGULATORY PROTEIN"/>
    <property type="match status" value="1"/>
</dbReference>
<dbReference type="Proteomes" id="UP001232493">
    <property type="component" value="Chromosome"/>
</dbReference>
<name>A0ABY8PQV5_9BACT</name>
<dbReference type="InterPro" id="IPR000595">
    <property type="entry name" value="cNMP-bd_dom"/>
</dbReference>
<feature type="domain" description="Cyclic nucleotide-binding" evidence="1">
    <location>
        <begin position="1"/>
        <end position="100"/>
    </location>
</feature>
<dbReference type="PANTHER" id="PTHR24567:SF74">
    <property type="entry name" value="HTH-TYPE TRANSCRIPTIONAL REGULATOR ARCR"/>
    <property type="match status" value="1"/>
</dbReference>
<keyword evidence="3" id="KW-1185">Reference proteome</keyword>
<gene>
    <name evidence="2" type="ORF">JRV97_00305</name>
</gene>
<proteinExistence type="predicted"/>
<dbReference type="SUPFAM" id="SSF51206">
    <property type="entry name" value="cAMP-binding domain-like"/>
    <property type="match status" value="2"/>
</dbReference>
<evidence type="ECO:0000259" key="1">
    <source>
        <dbReference type="PROSITE" id="PS50042"/>
    </source>
</evidence>
<protein>
    <submittedName>
        <fullName evidence="2">Cyclic nucleotide-binding domain-containing protein</fullName>
    </submittedName>
</protein>
<dbReference type="InterPro" id="IPR018490">
    <property type="entry name" value="cNMP-bd_dom_sf"/>
</dbReference>
<reference evidence="2 3" key="1">
    <citation type="submission" date="2021-02" db="EMBL/GenBank/DDBJ databases">
        <title>Characterization of Marinitoga sp. nov. str. BP5-C20A.</title>
        <authorList>
            <person name="Erauso G."/>
            <person name="Postec A."/>
        </authorList>
    </citation>
    <scope>NUCLEOTIDE SEQUENCE [LARGE SCALE GENOMIC DNA]</scope>
    <source>
        <strain evidence="2 3">BP5-C20A</strain>
    </source>
</reference>
<dbReference type="CDD" id="cd00038">
    <property type="entry name" value="CAP_ED"/>
    <property type="match status" value="1"/>
</dbReference>
<dbReference type="InterPro" id="IPR050397">
    <property type="entry name" value="Env_Response_Regulators"/>
</dbReference>
<dbReference type="Pfam" id="PF00027">
    <property type="entry name" value="cNMP_binding"/>
    <property type="match status" value="1"/>
</dbReference>